<dbReference type="OrthoDB" id="9927517at2"/>
<keyword evidence="1" id="KW-0472">Membrane</keyword>
<accession>A0A7T4EGT5</accession>
<name>A0A7T4EGT5_9CORY</name>
<dbReference type="EMBL" id="CP066007">
    <property type="protein sequence ID" value="QQB47106.1"/>
    <property type="molecule type" value="Genomic_DNA"/>
</dbReference>
<reference evidence="2 3" key="1">
    <citation type="submission" date="2020-12" db="EMBL/GenBank/DDBJ databases">
        <title>FDA dAtabase for Regulatory Grade micrObial Sequences (FDA-ARGOS): Supporting development and validation of Infectious Disease Dx tests.</title>
        <authorList>
            <person name="Sproer C."/>
            <person name="Gronow S."/>
            <person name="Severitt S."/>
            <person name="Schroder I."/>
            <person name="Tallon L."/>
            <person name="Sadzewicz L."/>
            <person name="Zhao X."/>
            <person name="Boylan J."/>
            <person name="Ott S."/>
            <person name="Bowen H."/>
            <person name="Vavikolanu K."/>
            <person name="Mehta A."/>
            <person name="Aluvathingal J."/>
            <person name="Nadendla S."/>
            <person name="Lowell S."/>
            <person name="Myers T."/>
            <person name="Yan Y."/>
            <person name="Sichtig H."/>
        </authorList>
    </citation>
    <scope>NUCLEOTIDE SEQUENCE [LARGE SCALE GENOMIC DNA]</scope>
    <source>
        <strain evidence="2 3">FDAARGOS_1053</strain>
    </source>
</reference>
<dbReference type="Proteomes" id="UP000596145">
    <property type="component" value="Chromosome"/>
</dbReference>
<evidence type="ECO:0000256" key="1">
    <source>
        <dbReference type="SAM" id="Phobius"/>
    </source>
</evidence>
<protein>
    <submittedName>
        <fullName evidence="2">Uncharacterized protein</fullName>
    </submittedName>
</protein>
<organism evidence="2 3">
    <name type="scientific">Corynebacterium glucuronolyticum</name>
    <dbReference type="NCBI Taxonomy" id="39791"/>
    <lineage>
        <taxon>Bacteria</taxon>
        <taxon>Bacillati</taxon>
        <taxon>Actinomycetota</taxon>
        <taxon>Actinomycetes</taxon>
        <taxon>Mycobacteriales</taxon>
        <taxon>Corynebacteriaceae</taxon>
        <taxon>Corynebacterium</taxon>
    </lineage>
</organism>
<proteinExistence type="predicted"/>
<gene>
    <name evidence="2" type="ORF">I6I10_04125</name>
</gene>
<dbReference type="GeneID" id="92761088"/>
<keyword evidence="1" id="KW-1133">Transmembrane helix</keyword>
<keyword evidence="1" id="KW-0812">Transmembrane</keyword>
<sequence>MKITIPGLGQFDITQVAGAVLGVITLLSTIIGISVAATQPAPEKETTCNWAGDDLPLINGTTNKLLADSTVTVELTDLTFGDTYLDRSDCPKSYTSLGKGSPTLTVTSPKKATLYFHLGYDDENTVGGRTKAPYMVTITRPSVDEPTQKEMGNTFGGQLWSVYLNPGEATTITITPKHGTSPVYPGLVFGSPIIALEPENAPEEATSSSSS</sequence>
<dbReference type="AlphaFoldDB" id="A0A7T4EGT5"/>
<dbReference type="RefSeq" id="WP_084037064.1">
    <property type="nucleotide sequence ID" value="NZ_CP066007.1"/>
</dbReference>
<feature type="transmembrane region" description="Helical" evidence="1">
    <location>
        <begin position="16"/>
        <end position="37"/>
    </location>
</feature>
<evidence type="ECO:0000313" key="2">
    <source>
        <dbReference type="EMBL" id="QQB47106.1"/>
    </source>
</evidence>
<evidence type="ECO:0000313" key="3">
    <source>
        <dbReference type="Proteomes" id="UP000596145"/>
    </source>
</evidence>